<dbReference type="AlphaFoldDB" id="A0A2U3L8L5"/>
<evidence type="ECO:0000313" key="1">
    <source>
        <dbReference type="EMBL" id="SPF48261.1"/>
    </source>
</evidence>
<sequence length="89" mass="10209">MLNDFGPALRGLRSRLDYSFIVSNVEDQDRAGLCVRCRFMRLMNSDRGATFYSCERSATDVAFPKYPRLPVLQCPGYERRPAKNDSPNK</sequence>
<dbReference type="EMBL" id="OMOD01000180">
    <property type="protein sequence ID" value="SPF48261.1"/>
    <property type="molecule type" value="Genomic_DNA"/>
</dbReference>
<accession>A0A2U3L8L5</accession>
<gene>
    <name evidence="1" type="ORF">SBA1_820063</name>
</gene>
<name>A0A2U3L8L5_9BACT</name>
<protein>
    <submittedName>
        <fullName evidence="1">Uncharacterized protein</fullName>
    </submittedName>
</protein>
<organism evidence="1 2">
    <name type="scientific">Candidatus Sulfotelmatobacter kueseliae</name>
    <dbReference type="NCBI Taxonomy" id="2042962"/>
    <lineage>
        <taxon>Bacteria</taxon>
        <taxon>Pseudomonadati</taxon>
        <taxon>Acidobacteriota</taxon>
        <taxon>Terriglobia</taxon>
        <taxon>Terriglobales</taxon>
        <taxon>Candidatus Korobacteraceae</taxon>
        <taxon>Candidatus Sulfotelmatobacter</taxon>
    </lineage>
</organism>
<reference evidence="2" key="1">
    <citation type="submission" date="2018-02" db="EMBL/GenBank/DDBJ databases">
        <authorList>
            <person name="Hausmann B."/>
        </authorList>
    </citation>
    <scope>NUCLEOTIDE SEQUENCE [LARGE SCALE GENOMIC DNA]</scope>
    <source>
        <strain evidence="2">Peat soil MAG SbA1</strain>
    </source>
</reference>
<dbReference type="Proteomes" id="UP000238701">
    <property type="component" value="Unassembled WGS sequence"/>
</dbReference>
<evidence type="ECO:0000313" key="2">
    <source>
        <dbReference type="Proteomes" id="UP000238701"/>
    </source>
</evidence>
<proteinExistence type="predicted"/>